<evidence type="ECO:0000313" key="4">
    <source>
        <dbReference type="Proteomes" id="UP000612893"/>
    </source>
</evidence>
<evidence type="ECO:0000313" key="3">
    <source>
        <dbReference type="EMBL" id="MBJ7596789.1"/>
    </source>
</evidence>
<evidence type="ECO:0000259" key="2">
    <source>
        <dbReference type="Pfam" id="PF05569"/>
    </source>
</evidence>
<dbReference type="AlphaFoldDB" id="A0A934K0P1"/>
<organism evidence="3 4">
    <name type="scientific">Candidatus Nephthysia bennettiae</name>
    <dbReference type="NCBI Taxonomy" id="3127016"/>
    <lineage>
        <taxon>Bacteria</taxon>
        <taxon>Bacillati</taxon>
        <taxon>Candidatus Dormiibacterota</taxon>
        <taxon>Candidatus Dormibacteria</taxon>
        <taxon>Candidatus Dormibacterales</taxon>
        <taxon>Candidatus Dormibacteraceae</taxon>
        <taxon>Candidatus Nephthysia</taxon>
    </lineage>
</organism>
<dbReference type="CDD" id="cd07326">
    <property type="entry name" value="M56_BlaR1_MecR1_like"/>
    <property type="match status" value="1"/>
</dbReference>
<comment type="caution">
    <text evidence="3">The sequence shown here is derived from an EMBL/GenBank/DDBJ whole genome shotgun (WGS) entry which is preliminary data.</text>
</comment>
<dbReference type="Gene3D" id="3.30.2010.10">
    <property type="entry name" value="Metalloproteases ('zincins'), catalytic domain"/>
    <property type="match status" value="1"/>
</dbReference>
<dbReference type="RefSeq" id="WP_338198620.1">
    <property type="nucleotide sequence ID" value="NZ_JAEKNR010000024.1"/>
</dbReference>
<dbReference type="EMBL" id="JAEKNR010000024">
    <property type="protein sequence ID" value="MBJ7596789.1"/>
    <property type="molecule type" value="Genomic_DNA"/>
</dbReference>
<dbReference type="Pfam" id="PF05569">
    <property type="entry name" value="Peptidase_M56"/>
    <property type="match status" value="1"/>
</dbReference>
<keyword evidence="4" id="KW-1185">Reference proteome</keyword>
<feature type="transmembrane region" description="Helical" evidence="1">
    <location>
        <begin position="51"/>
        <end position="72"/>
    </location>
</feature>
<evidence type="ECO:0000256" key="1">
    <source>
        <dbReference type="SAM" id="Phobius"/>
    </source>
</evidence>
<dbReference type="Proteomes" id="UP000612893">
    <property type="component" value="Unassembled WGS sequence"/>
</dbReference>
<dbReference type="PANTHER" id="PTHR34978:SF3">
    <property type="entry name" value="SLR0241 PROTEIN"/>
    <property type="match status" value="1"/>
</dbReference>
<feature type="domain" description="Peptidase M56" evidence="2">
    <location>
        <begin position="54"/>
        <end position="198"/>
    </location>
</feature>
<dbReference type="PROSITE" id="PS51257">
    <property type="entry name" value="PROKAR_LIPOPROTEIN"/>
    <property type="match status" value="1"/>
</dbReference>
<accession>A0A934K0P1</accession>
<name>A0A934K0P1_9BACT</name>
<gene>
    <name evidence="3" type="ORF">JF922_01695</name>
</gene>
<proteinExistence type="predicted"/>
<protein>
    <submittedName>
        <fullName evidence="3">M56 family metallopeptidase</fullName>
    </submittedName>
</protein>
<dbReference type="InterPro" id="IPR008756">
    <property type="entry name" value="Peptidase_M56"/>
</dbReference>
<dbReference type="InterPro" id="IPR052173">
    <property type="entry name" value="Beta-lactam_resp_regulator"/>
</dbReference>
<dbReference type="PANTHER" id="PTHR34978">
    <property type="entry name" value="POSSIBLE SENSOR-TRANSDUCER PROTEIN BLAR"/>
    <property type="match status" value="1"/>
</dbReference>
<keyword evidence="1" id="KW-0472">Membrane</keyword>
<keyword evidence="1" id="KW-0812">Transmembrane</keyword>
<keyword evidence="1" id="KW-1133">Transmembrane helix</keyword>
<sequence length="271" mass="28821">MPTERRSFLILAGLSAAALTCFGWLLGCTPGGACLKAATSVDGVTSTGSRGAILLLALSLVIWLVRLIWLLARAAAATRRLPQLSARPAALAAAMARTGVGRVSCLAAEAPAAFCVGTLQPRILVSEGLVRYLQGEELDAVLIHEHAHARSREPLLRAGYQAAAEVFFYIPLVNWWVRRQIEDSELGADRAALQRLGPRPVAGALWRLSRGMTLQGAAAFADVAQLRVTQVLGDPLPPRTPAFSIVGTSLMGLVLAFEIGFCLVEAVQHLI</sequence>
<reference evidence="3" key="1">
    <citation type="submission" date="2020-10" db="EMBL/GenBank/DDBJ databases">
        <title>Ca. Dormibacterota MAGs.</title>
        <authorList>
            <person name="Montgomery K."/>
        </authorList>
    </citation>
    <scope>NUCLEOTIDE SEQUENCE [LARGE SCALE GENOMIC DNA]</scope>
    <source>
        <strain evidence="3">SC8812_S17_10</strain>
    </source>
</reference>